<feature type="compositionally biased region" description="Pro residues" evidence="1">
    <location>
        <begin position="413"/>
        <end position="427"/>
    </location>
</feature>
<accession>A0ABY0P2Y1</accession>
<dbReference type="Pfam" id="PF13365">
    <property type="entry name" value="Trypsin_2"/>
    <property type="match status" value="1"/>
</dbReference>
<organism evidence="2 3">
    <name type="scientific">Bosea robiniae</name>
    <dbReference type="NCBI Taxonomy" id="1036780"/>
    <lineage>
        <taxon>Bacteria</taxon>
        <taxon>Pseudomonadati</taxon>
        <taxon>Pseudomonadota</taxon>
        <taxon>Alphaproteobacteria</taxon>
        <taxon>Hyphomicrobiales</taxon>
        <taxon>Boseaceae</taxon>
        <taxon>Bosea</taxon>
    </lineage>
</organism>
<dbReference type="PANTHER" id="PTHR43019:SF23">
    <property type="entry name" value="PROTEASE DO-LIKE 5, CHLOROPLASTIC"/>
    <property type="match status" value="1"/>
</dbReference>
<dbReference type="PANTHER" id="PTHR43019">
    <property type="entry name" value="SERINE ENDOPROTEASE DEGS"/>
    <property type="match status" value="1"/>
</dbReference>
<feature type="region of interest" description="Disordered" evidence="1">
    <location>
        <begin position="394"/>
        <end position="433"/>
    </location>
</feature>
<gene>
    <name evidence="2" type="ORF">SAMN05421844_10422</name>
</gene>
<dbReference type="InterPro" id="IPR001940">
    <property type="entry name" value="Peptidase_S1C"/>
</dbReference>
<dbReference type="SUPFAM" id="SSF50494">
    <property type="entry name" value="Trypsin-like serine proteases"/>
    <property type="match status" value="1"/>
</dbReference>
<evidence type="ECO:0000256" key="1">
    <source>
        <dbReference type="SAM" id="MobiDB-lite"/>
    </source>
</evidence>
<comment type="caution">
    <text evidence="2">The sequence shown here is derived from an EMBL/GenBank/DDBJ whole genome shotgun (WGS) entry which is preliminary data.</text>
</comment>
<dbReference type="Gene3D" id="2.40.10.10">
    <property type="entry name" value="Trypsin-like serine proteases"/>
    <property type="match status" value="2"/>
</dbReference>
<proteinExistence type="predicted"/>
<name>A0ABY0P2Y1_9HYPH</name>
<keyword evidence="3" id="KW-1185">Reference proteome</keyword>
<evidence type="ECO:0000313" key="3">
    <source>
        <dbReference type="Proteomes" id="UP000199468"/>
    </source>
</evidence>
<dbReference type="Proteomes" id="UP000199468">
    <property type="component" value="Unassembled WGS sequence"/>
</dbReference>
<dbReference type="InterPro" id="IPR009003">
    <property type="entry name" value="Peptidase_S1_PA"/>
</dbReference>
<dbReference type="InterPro" id="IPR043504">
    <property type="entry name" value="Peptidase_S1_PA_chymotrypsin"/>
</dbReference>
<dbReference type="PRINTS" id="PR00834">
    <property type="entry name" value="PROTEASES2C"/>
</dbReference>
<evidence type="ECO:0000313" key="2">
    <source>
        <dbReference type="EMBL" id="SDG43951.1"/>
    </source>
</evidence>
<dbReference type="EMBL" id="FNBZ01000004">
    <property type="protein sequence ID" value="SDG43951.1"/>
    <property type="molecule type" value="Genomic_DNA"/>
</dbReference>
<protein>
    <submittedName>
        <fullName evidence="2">Trypsin-like peptidase domain-containing protein</fullName>
    </submittedName>
</protein>
<sequence length="636" mass="68311">MDSLVGAVRVNNSMRFAMVLAVVFGVGGPCLAQQSSFSQKGDYRWIALASRQAEDEAIGVARAYRYLLPTVRVVQATNGWFAVVAGPERVANAKARKEQLVREGNAPSDMLFSRGDGYVREVWAPTSTKFDFQLEYDGKRPLSAQLGEARFVVASRKVDGNNIAGLTVSQPDRLSLKFELDEATASFPNAKLVALRLDPASDDHQLMFSSFWGGAHCCTVTKFIVPQNGSWQAVSGKTADGDVGYSFEDVDGDGVAELIHSDNTFLYRYTYYAASIAPTRVSRLSGTRVVDITLAPSSQRYMRQSLYRLEHWATKSPDMWRSNGFLSAWVATKAVIGEFDDAWSRMLPLYDRSADWPLTECTVEKVKDACPPGREITVDFPTALRKHLEDERYIPRGSGSASASTQVAVLPSPSAPLAPSSPQPPPVARTSSGTGFFVGSSGQLVTNAHVVEGCLDAKVRGRSLPEAKARIVARDPINDLALLVSEHRSEKTSSIRMTARLGETVAAFGFPLTQVLATSGNFTLGNITALAGIGDDTRYIQISAPVQPGNSGGPLLDEQGNVVGVVTSKLNALKTLVASGDVPQNVNFAIRATGLIAFLQSNGVSVDPIPKGAKLSPPDLADEAGSISVQISCNAR</sequence>
<reference evidence="2 3" key="1">
    <citation type="submission" date="2016-10" db="EMBL/GenBank/DDBJ databases">
        <authorList>
            <person name="Varghese N."/>
            <person name="Submissions S."/>
        </authorList>
    </citation>
    <scope>NUCLEOTIDE SEQUENCE [LARGE SCALE GENOMIC DNA]</scope>
    <source>
        <strain evidence="2 3">DSM 26672</strain>
    </source>
</reference>